<evidence type="ECO:0000313" key="2">
    <source>
        <dbReference type="EMBL" id="PLB47440.1"/>
    </source>
</evidence>
<proteinExistence type="predicted"/>
<sequence length="206" mass="22345">MIPAILTTFSVLGAAYASSVQPVVAKGGCYNINSYYPYTGTTGYFMFTVDGCVNTTATDKACNIEGFRDTTVGTGDNKGHMGIGYVGDQAITPLLCDDASPSVIDACVSGDNGCEFQTANISSSTGMFDWGLSAQESIKVDFYHHVVDGKQQDGLFVGAENVTSWAIKRYPADSHFKVPYWLLRWLGEDKELKDGEFQTFLKVGYI</sequence>
<comment type="caution">
    <text evidence="2">The sequence shown here is derived from an EMBL/GenBank/DDBJ whole genome shotgun (WGS) entry which is preliminary data.</text>
</comment>
<keyword evidence="3" id="KW-1185">Reference proteome</keyword>
<gene>
    <name evidence="2" type="ORF">P170DRAFT_439098</name>
</gene>
<feature type="chain" id="PRO_5014199117" evidence="1">
    <location>
        <begin position="18"/>
        <end position="206"/>
    </location>
</feature>
<evidence type="ECO:0000256" key="1">
    <source>
        <dbReference type="SAM" id="SignalP"/>
    </source>
</evidence>
<evidence type="ECO:0000313" key="3">
    <source>
        <dbReference type="Proteomes" id="UP000234275"/>
    </source>
</evidence>
<accession>A0A2I2G3I8</accession>
<organism evidence="2 3">
    <name type="scientific">Aspergillus steynii IBT 23096</name>
    <dbReference type="NCBI Taxonomy" id="1392250"/>
    <lineage>
        <taxon>Eukaryota</taxon>
        <taxon>Fungi</taxon>
        <taxon>Dikarya</taxon>
        <taxon>Ascomycota</taxon>
        <taxon>Pezizomycotina</taxon>
        <taxon>Eurotiomycetes</taxon>
        <taxon>Eurotiomycetidae</taxon>
        <taxon>Eurotiales</taxon>
        <taxon>Aspergillaceae</taxon>
        <taxon>Aspergillus</taxon>
        <taxon>Aspergillus subgen. Circumdati</taxon>
    </lineage>
</organism>
<name>A0A2I2G3I8_9EURO</name>
<dbReference type="EMBL" id="MSFO01000006">
    <property type="protein sequence ID" value="PLB47440.1"/>
    <property type="molecule type" value="Genomic_DNA"/>
</dbReference>
<dbReference type="VEuPathDB" id="FungiDB:P170DRAFT_439098"/>
<dbReference type="AlphaFoldDB" id="A0A2I2G3I8"/>
<dbReference type="OrthoDB" id="3545468at2759"/>
<dbReference type="RefSeq" id="XP_024702742.1">
    <property type="nucleotide sequence ID" value="XM_024849761.1"/>
</dbReference>
<dbReference type="GeneID" id="36557460"/>
<feature type="signal peptide" evidence="1">
    <location>
        <begin position="1"/>
        <end position="17"/>
    </location>
</feature>
<dbReference type="Proteomes" id="UP000234275">
    <property type="component" value="Unassembled WGS sequence"/>
</dbReference>
<keyword evidence="1" id="KW-0732">Signal</keyword>
<protein>
    <submittedName>
        <fullName evidence="2">Uncharacterized protein</fullName>
    </submittedName>
</protein>
<reference evidence="2 3" key="1">
    <citation type="submission" date="2016-12" db="EMBL/GenBank/DDBJ databases">
        <title>The genomes of Aspergillus section Nigri reveals drivers in fungal speciation.</title>
        <authorList>
            <consortium name="DOE Joint Genome Institute"/>
            <person name="Vesth T.C."/>
            <person name="Nybo J."/>
            <person name="Theobald S."/>
            <person name="Brandl J."/>
            <person name="Frisvad J.C."/>
            <person name="Nielsen K.F."/>
            <person name="Lyhne E.K."/>
            <person name="Kogle M.E."/>
            <person name="Kuo A."/>
            <person name="Riley R."/>
            <person name="Clum A."/>
            <person name="Nolan M."/>
            <person name="Lipzen A."/>
            <person name="Salamov A."/>
            <person name="Henrissat B."/>
            <person name="Wiebenga A."/>
            <person name="De Vries R.P."/>
            <person name="Grigoriev I.V."/>
            <person name="Mortensen U.H."/>
            <person name="Andersen M.R."/>
            <person name="Baker S.E."/>
        </authorList>
    </citation>
    <scope>NUCLEOTIDE SEQUENCE [LARGE SCALE GENOMIC DNA]</scope>
    <source>
        <strain evidence="2 3">IBT 23096</strain>
    </source>
</reference>